<dbReference type="Pfam" id="PF11707">
    <property type="entry name" value="Npa1"/>
    <property type="match status" value="1"/>
</dbReference>
<dbReference type="PANTHER" id="PTHR13500:SF0">
    <property type="entry name" value="NUCLEOLAR PRE-RIBOSOMAL-ASSOCIATED PROTEIN 1"/>
    <property type="match status" value="1"/>
</dbReference>
<reference evidence="2" key="1">
    <citation type="submission" date="2023-05" db="EMBL/GenBank/DDBJ databases">
        <authorList>
            <person name="Stuckert A."/>
        </authorList>
    </citation>
    <scope>NUCLEOTIDE SEQUENCE</scope>
</reference>
<name>A0ABN9ERD8_9NEOB</name>
<dbReference type="Proteomes" id="UP001162483">
    <property type="component" value="Unassembled WGS sequence"/>
</dbReference>
<evidence type="ECO:0000313" key="2">
    <source>
        <dbReference type="EMBL" id="CAI9586072.1"/>
    </source>
</evidence>
<dbReference type="PANTHER" id="PTHR13500">
    <property type="entry name" value="NUCLEOLAR PRERIBOSOMAL-ASSOCIATED PROTEIN 1"/>
    <property type="match status" value="1"/>
</dbReference>
<organism evidence="2 3">
    <name type="scientific">Staurois parvus</name>
    <dbReference type="NCBI Taxonomy" id="386267"/>
    <lineage>
        <taxon>Eukaryota</taxon>
        <taxon>Metazoa</taxon>
        <taxon>Chordata</taxon>
        <taxon>Craniata</taxon>
        <taxon>Vertebrata</taxon>
        <taxon>Euteleostomi</taxon>
        <taxon>Amphibia</taxon>
        <taxon>Batrachia</taxon>
        <taxon>Anura</taxon>
        <taxon>Neobatrachia</taxon>
        <taxon>Ranoidea</taxon>
        <taxon>Ranidae</taxon>
        <taxon>Staurois</taxon>
    </lineage>
</organism>
<feature type="domain" description="URB1 N-terminal" evidence="1">
    <location>
        <begin position="1"/>
        <end position="68"/>
    </location>
</feature>
<gene>
    <name evidence="2" type="ORF">SPARVUS_LOCUS10314080</name>
</gene>
<keyword evidence="3" id="KW-1185">Reference proteome</keyword>
<proteinExistence type="predicted"/>
<evidence type="ECO:0000259" key="1">
    <source>
        <dbReference type="Pfam" id="PF11707"/>
    </source>
</evidence>
<comment type="caution">
    <text evidence="2">The sequence shown here is derived from an EMBL/GenBank/DDBJ whole genome shotgun (WGS) entry which is preliminary data.</text>
</comment>
<dbReference type="InterPro" id="IPR021714">
    <property type="entry name" value="URB1_N"/>
</dbReference>
<protein>
    <recommendedName>
        <fullName evidence="1">URB1 N-terminal domain-containing protein</fullName>
    </recommendedName>
</protein>
<dbReference type="EMBL" id="CATNWA010015717">
    <property type="protein sequence ID" value="CAI9586072.1"/>
    <property type="molecule type" value="Genomic_DNA"/>
</dbReference>
<sequence length="69" mass="7942">MVTQGPDCARDVFSHIDFNNKYLPGLLKKRDKQGRPDVRMAYIQFALSFLISGDNTTIVQILELKGFFY</sequence>
<evidence type="ECO:0000313" key="3">
    <source>
        <dbReference type="Proteomes" id="UP001162483"/>
    </source>
</evidence>
<dbReference type="InterPro" id="IPR039844">
    <property type="entry name" value="URB1"/>
</dbReference>
<accession>A0ABN9ERD8</accession>